<keyword evidence="3" id="KW-1185">Reference proteome</keyword>
<sequence length="211" mass="24227">MSCMHAAYLKILASISGEICLLKFSVLFFVISSLLAGRYLETPFDYVVRVDLLIAQLSTVINRDGQKDYRRQTQFCVATFAYDKMSFLSALSSGVYKCILLERRAQIKGLEVVNDVSDGCGLKYNLLIVSETFKDKSILDCHRQSVFYNLSKAFYEKKCRPFMLFLFLLIPQTNGINYFMLVPIDEEMHSSSEDGWNAFEQHHDVSRIMIC</sequence>
<protein>
    <submittedName>
        <fullName evidence="2">Uncharacterized protein</fullName>
    </submittedName>
</protein>
<dbReference type="Gene3D" id="3.30.300.90">
    <property type="entry name" value="BolA-like"/>
    <property type="match status" value="1"/>
</dbReference>
<dbReference type="Proteomes" id="UP000054995">
    <property type="component" value="Unassembled WGS sequence"/>
</dbReference>
<feature type="transmembrane region" description="Helical" evidence="1">
    <location>
        <begin position="21"/>
        <end position="40"/>
    </location>
</feature>
<evidence type="ECO:0000313" key="3">
    <source>
        <dbReference type="Proteomes" id="UP000054995"/>
    </source>
</evidence>
<keyword evidence="1" id="KW-0472">Membrane</keyword>
<proteinExistence type="predicted"/>
<dbReference type="SUPFAM" id="SSF82657">
    <property type="entry name" value="BolA-like"/>
    <property type="match status" value="1"/>
</dbReference>
<dbReference type="OrthoDB" id="4983at2759"/>
<dbReference type="InterPro" id="IPR036065">
    <property type="entry name" value="BolA-like_sf"/>
</dbReference>
<evidence type="ECO:0000313" key="2">
    <source>
        <dbReference type="EMBL" id="KRY93413.1"/>
    </source>
</evidence>
<name>A0A0V1G5K5_TRIPS</name>
<accession>A0A0V1G5K5</accession>
<keyword evidence="1" id="KW-1133">Transmembrane helix</keyword>
<evidence type="ECO:0000256" key="1">
    <source>
        <dbReference type="SAM" id="Phobius"/>
    </source>
</evidence>
<reference evidence="2 3" key="1">
    <citation type="submission" date="2015-01" db="EMBL/GenBank/DDBJ databases">
        <title>Evolution of Trichinella species and genotypes.</title>
        <authorList>
            <person name="Korhonen P.K."/>
            <person name="Edoardo P."/>
            <person name="Giuseppe L.R."/>
            <person name="Gasser R.B."/>
        </authorList>
    </citation>
    <scope>NUCLEOTIDE SEQUENCE [LARGE SCALE GENOMIC DNA]</scope>
    <source>
        <strain evidence="2">ISS470</strain>
    </source>
</reference>
<dbReference type="AlphaFoldDB" id="A0A0V1G5K5"/>
<dbReference type="EMBL" id="JYDT01000002">
    <property type="protein sequence ID" value="KRY93413.1"/>
    <property type="molecule type" value="Genomic_DNA"/>
</dbReference>
<comment type="caution">
    <text evidence="2">The sequence shown here is derived from an EMBL/GenBank/DDBJ whole genome shotgun (WGS) entry which is preliminary data.</text>
</comment>
<keyword evidence="1" id="KW-0812">Transmembrane</keyword>
<gene>
    <name evidence="2" type="ORF">T4D_6654</name>
</gene>
<organism evidence="2 3">
    <name type="scientific">Trichinella pseudospiralis</name>
    <name type="common">Parasitic roundworm</name>
    <dbReference type="NCBI Taxonomy" id="6337"/>
    <lineage>
        <taxon>Eukaryota</taxon>
        <taxon>Metazoa</taxon>
        <taxon>Ecdysozoa</taxon>
        <taxon>Nematoda</taxon>
        <taxon>Enoplea</taxon>
        <taxon>Dorylaimia</taxon>
        <taxon>Trichinellida</taxon>
        <taxon>Trichinellidae</taxon>
        <taxon>Trichinella</taxon>
    </lineage>
</organism>
<feature type="transmembrane region" description="Helical" evidence="1">
    <location>
        <begin position="162"/>
        <end position="181"/>
    </location>
</feature>